<protein>
    <submittedName>
        <fullName evidence="3">Uncharacterized protein</fullName>
    </submittedName>
</protein>
<evidence type="ECO:0000256" key="2">
    <source>
        <dbReference type="SAM" id="Phobius"/>
    </source>
</evidence>
<dbReference type="RefSeq" id="WP_008273836.1">
    <property type="nucleotide sequence ID" value="NZ_AAXW01000003.1"/>
</dbReference>
<sequence>MSSDKPSPISSNSSQLSEGLNQEISQEEFIKLLKATITKLDFIVQQVNEENINNLPNKDTLNTLINSTEIIANSLENKSQIVNSPEIQEKEDKDIEESEDWEDDLTPTQVSNISEINEVTEDIEADQKPQIEASSSPPSFLKSLFGGKIAQIIGFVLIIALSVSFFVYKPSLPNLEIFNSSPEITQPQVVETPTELEEPSLPEPIQNVPSSPPKLTPEQSLIAGIQKEVTALTNQYPDDLIGKIEANFLGSRLIVTVGDKWYSLSTTEQNQLANTILEKTQSLDFRKLEMLDSQRNLIARSPVVGNEIIILKRNL</sequence>
<feature type="region of interest" description="Disordered" evidence="1">
    <location>
        <begin position="1"/>
        <end position="20"/>
    </location>
</feature>
<organism evidence="3 4">
    <name type="scientific">Crocosphaera chwakensis CCY0110</name>
    <dbReference type="NCBI Taxonomy" id="391612"/>
    <lineage>
        <taxon>Bacteria</taxon>
        <taxon>Bacillati</taxon>
        <taxon>Cyanobacteriota</taxon>
        <taxon>Cyanophyceae</taxon>
        <taxon>Oscillatoriophycideae</taxon>
        <taxon>Chroococcales</taxon>
        <taxon>Aphanothecaceae</taxon>
        <taxon>Crocosphaera</taxon>
        <taxon>Crocosphaera chwakensis</taxon>
    </lineage>
</organism>
<proteinExistence type="predicted"/>
<feature type="region of interest" description="Disordered" evidence="1">
    <location>
        <begin position="82"/>
        <end position="102"/>
    </location>
</feature>
<feature type="transmembrane region" description="Helical" evidence="2">
    <location>
        <begin position="149"/>
        <end position="168"/>
    </location>
</feature>
<keyword evidence="2" id="KW-0812">Transmembrane</keyword>
<dbReference type="EMBL" id="AAXW01000003">
    <property type="protein sequence ID" value="EAZ93166.1"/>
    <property type="molecule type" value="Genomic_DNA"/>
</dbReference>
<name>A3IKH7_9CHRO</name>
<feature type="compositionally biased region" description="Low complexity" evidence="1">
    <location>
        <begin position="1"/>
        <end position="17"/>
    </location>
</feature>
<evidence type="ECO:0000313" key="3">
    <source>
        <dbReference type="EMBL" id="EAZ93166.1"/>
    </source>
</evidence>
<dbReference type="Proteomes" id="UP000003781">
    <property type="component" value="Unassembled WGS sequence"/>
</dbReference>
<reference evidence="3 4" key="1">
    <citation type="submission" date="2007-03" db="EMBL/GenBank/DDBJ databases">
        <authorList>
            <person name="Stal L."/>
            <person name="Ferriera S."/>
            <person name="Johnson J."/>
            <person name="Kravitz S."/>
            <person name="Beeson K."/>
            <person name="Sutton G."/>
            <person name="Rogers Y.-H."/>
            <person name="Friedman R."/>
            <person name="Frazier M."/>
            <person name="Venter J.C."/>
        </authorList>
    </citation>
    <scope>NUCLEOTIDE SEQUENCE [LARGE SCALE GENOMIC DNA]</scope>
    <source>
        <strain evidence="3 4">CCY0110</strain>
    </source>
</reference>
<keyword evidence="2" id="KW-1133">Transmembrane helix</keyword>
<dbReference type="AlphaFoldDB" id="A3IKH7"/>
<comment type="caution">
    <text evidence="3">The sequence shown here is derived from an EMBL/GenBank/DDBJ whole genome shotgun (WGS) entry which is preliminary data.</text>
</comment>
<dbReference type="eggNOG" id="COG3468">
    <property type="taxonomic scope" value="Bacteria"/>
</dbReference>
<accession>A3IKH7</accession>
<evidence type="ECO:0000313" key="4">
    <source>
        <dbReference type="Proteomes" id="UP000003781"/>
    </source>
</evidence>
<keyword evidence="4" id="KW-1185">Reference proteome</keyword>
<dbReference type="OrthoDB" id="513429at2"/>
<evidence type="ECO:0000256" key="1">
    <source>
        <dbReference type="SAM" id="MobiDB-lite"/>
    </source>
</evidence>
<keyword evidence="2" id="KW-0472">Membrane</keyword>
<gene>
    <name evidence="3" type="ORF">CY0110_03819</name>
</gene>